<comment type="caution">
    <text evidence="1">The sequence shown here is derived from an EMBL/GenBank/DDBJ whole genome shotgun (WGS) entry which is preliminary data.</text>
</comment>
<gene>
    <name evidence="1" type="ORF">GCM10023205_68930</name>
</gene>
<proteinExistence type="predicted"/>
<accession>A0ABP9I5S0</accession>
<keyword evidence="2" id="KW-1185">Reference proteome</keyword>
<name>A0ABP9I5S0_9ACTN</name>
<dbReference type="RefSeq" id="WP_345679731.1">
    <property type="nucleotide sequence ID" value="NZ_BAABHS010000035.1"/>
</dbReference>
<organism evidence="1 2">
    <name type="scientific">Yinghuangia aomiensis</name>
    <dbReference type="NCBI Taxonomy" id="676205"/>
    <lineage>
        <taxon>Bacteria</taxon>
        <taxon>Bacillati</taxon>
        <taxon>Actinomycetota</taxon>
        <taxon>Actinomycetes</taxon>
        <taxon>Kitasatosporales</taxon>
        <taxon>Streptomycetaceae</taxon>
        <taxon>Yinghuangia</taxon>
    </lineage>
</organism>
<evidence type="ECO:0000313" key="1">
    <source>
        <dbReference type="EMBL" id="GAA4988214.1"/>
    </source>
</evidence>
<protein>
    <submittedName>
        <fullName evidence="1">Uncharacterized protein</fullName>
    </submittedName>
</protein>
<reference evidence="2" key="1">
    <citation type="journal article" date="2019" name="Int. J. Syst. Evol. Microbiol.">
        <title>The Global Catalogue of Microorganisms (GCM) 10K type strain sequencing project: providing services to taxonomists for standard genome sequencing and annotation.</title>
        <authorList>
            <consortium name="The Broad Institute Genomics Platform"/>
            <consortium name="The Broad Institute Genome Sequencing Center for Infectious Disease"/>
            <person name="Wu L."/>
            <person name="Ma J."/>
        </authorList>
    </citation>
    <scope>NUCLEOTIDE SEQUENCE [LARGE SCALE GENOMIC DNA]</scope>
    <source>
        <strain evidence="2">JCM 17986</strain>
    </source>
</reference>
<dbReference type="EMBL" id="BAABHS010000035">
    <property type="protein sequence ID" value="GAA4988214.1"/>
    <property type="molecule type" value="Genomic_DNA"/>
</dbReference>
<dbReference type="Proteomes" id="UP001500466">
    <property type="component" value="Unassembled WGS sequence"/>
</dbReference>
<sequence length="72" mass="7541">MHEMRLDAGDDARPRAWHITEPGEHTALCGTAIVPVGGPPPADGCLGDDLHCGDCFAAYRELITAEPAGSNN</sequence>
<evidence type="ECO:0000313" key="2">
    <source>
        <dbReference type="Proteomes" id="UP001500466"/>
    </source>
</evidence>